<evidence type="ECO:0000259" key="10">
    <source>
        <dbReference type="PROSITE" id="PS51177"/>
    </source>
</evidence>
<comment type="catalytic activity">
    <reaction evidence="1">
        <text>2 6,7-dimethyl-8-(1-D-ribityl)lumazine + H(+) = 5-amino-6-(D-ribitylamino)uracil + riboflavin</text>
        <dbReference type="Rhea" id="RHEA:20772"/>
        <dbReference type="ChEBI" id="CHEBI:15378"/>
        <dbReference type="ChEBI" id="CHEBI:15934"/>
        <dbReference type="ChEBI" id="CHEBI:57986"/>
        <dbReference type="ChEBI" id="CHEBI:58201"/>
        <dbReference type="EC" id="2.5.1.9"/>
    </reaction>
</comment>
<evidence type="ECO:0000256" key="1">
    <source>
        <dbReference type="ARBA" id="ARBA00000968"/>
    </source>
</evidence>
<evidence type="ECO:0000256" key="2">
    <source>
        <dbReference type="ARBA" id="ARBA00002803"/>
    </source>
</evidence>
<comment type="caution">
    <text evidence="11">The sequence shown here is derived from an EMBL/GenBank/DDBJ whole genome shotgun (WGS) entry which is preliminary data.</text>
</comment>
<dbReference type="InterPro" id="IPR017938">
    <property type="entry name" value="Riboflavin_synthase-like_b-brl"/>
</dbReference>
<dbReference type="GO" id="GO:0009231">
    <property type="term" value="P:riboflavin biosynthetic process"/>
    <property type="evidence" value="ECO:0007669"/>
    <property type="project" value="UniProtKB-KW"/>
</dbReference>
<dbReference type="CDD" id="cd00402">
    <property type="entry name" value="Riboflavin_synthase_like"/>
    <property type="match status" value="1"/>
</dbReference>
<dbReference type="RefSeq" id="WP_110375282.1">
    <property type="nucleotide sequence ID" value="NZ_JAHBRY010000001.1"/>
</dbReference>
<dbReference type="EMBL" id="QJJK01000006">
    <property type="protein sequence ID" value="PXW57960.1"/>
    <property type="molecule type" value="Genomic_DNA"/>
</dbReference>
<feature type="repeat" description="Lumazine-binding" evidence="9">
    <location>
        <begin position="102"/>
        <end position="217"/>
    </location>
</feature>
<accession>A0A2V3U4U0</accession>
<keyword evidence="12" id="KW-1185">Reference proteome</keyword>
<dbReference type="OrthoDB" id="9788537at2"/>
<dbReference type="Gene3D" id="2.40.30.20">
    <property type="match status" value="2"/>
</dbReference>
<sequence>MFTGIVTDVGEIAAAENFQGTLRRLRIISHYDPATIAIGASIACGGPCLTVVAVGPHERGAWFEVDAAAETLALTTVGGWTIGTRVNLERSLKIGDELGGHIVTGHVDGIATIIAREDITAVGEGGESGGGERDTGAWGATARFDIRAPKPLAAFIAAKGSVALDGCSLTVNHVEGDVFSILLIPHTLEVTTWGERGVGDPLNLEVDLMARYAARLAEARGAGY</sequence>
<comment type="function">
    <text evidence="2">Catalyzes the dismutation of two molecules of 6,7-dimethyl-8-ribityllumazine, resulting in the formation of riboflavin and 5-amino-6-(D-ribitylamino)uracil.</text>
</comment>
<evidence type="ECO:0000256" key="9">
    <source>
        <dbReference type="PROSITE-ProRule" id="PRU00524"/>
    </source>
</evidence>
<dbReference type="PANTHER" id="PTHR21098">
    <property type="entry name" value="RIBOFLAVIN SYNTHASE ALPHA CHAIN"/>
    <property type="match status" value="1"/>
</dbReference>
<comment type="pathway">
    <text evidence="3">Cofactor biosynthesis; riboflavin biosynthesis; riboflavin from 2-hydroxy-3-oxobutyl phosphate and 5-amino-6-(D-ribitylamino)uracil: step 2/2.</text>
</comment>
<evidence type="ECO:0000256" key="4">
    <source>
        <dbReference type="ARBA" id="ARBA00012827"/>
    </source>
</evidence>
<evidence type="ECO:0000256" key="7">
    <source>
        <dbReference type="ARBA" id="ARBA00022679"/>
    </source>
</evidence>
<dbReference type="InterPro" id="IPR001783">
    <property type="entry name" value="Lumazine-bd"/>
</dbReference>
<evidence type="ECO:0000256" key="8">
    <source>
        <dbReference type="ARBA" id="ARBA00022737"/>
    </source>
</evidence>
<dbReference type="PANTHER" id="PTHR21098:SF12">
    <property type="entry name" value="RIBOFLAVIN SYNTHASE"/>
    <property type="match status" value="1"/>
</dbReference>
<protein>
    <recommendedName>
        <fullName evidence="5">Riboflavin synthase</fullName>
        <ecNumber evidence="4">2.5.1.9</ecNumber>
    </recommendedName>
</protein>
<keyword evidence="7" id="KW-0808">Transferase</keyword>
<dbReference type="Pfam" id="PF00677">
    <property type="entry name" value="Lum_binding"/>
    <property type="match status" value="2"/>
</dbReference>
<name>A0A2V3U4U0_9HYPH</name>
<dbReference type="PIRSF" id="PIRSF000498">
    <property type="entry name" value="Riboflavin_syn_A"/>
    <property type="match status" value="1"/>
</dbReference>
<feature type="domain" description="Lumazine-binding" evidence="10">
    <location>
        <begin position="102"/>
        <end position="217"/>
    </location>
</feature>
<dbReference type="InterPro" id="IPR023366">
    <property type="entry name" value="ATP_synth_asu-like_sf"/>
</dbReference>
<feature type="domain" description="Lumazine-binding" evidence="10">
    <location>
        <begin position="1"/>
        <end position="101"/>
    </location>
</feature>
<feature type="repeat" description="Lumazine-binding" evidence="9">
    <location>
        <begin position="1"/>
        <end position="101"/>
    </location>
</feature>
<organism evidence="11 12">
    <name type="scientific">Chelatococcus asaccharovorans</name>
    <dbReference type="NCBI Taxonomy" id="28210"/>
    <lineage>
        <taxon>Bacteria</taxon>
        <taxon>Pseudomonadati</taxon>
        <taxon>Pseudomonadota</taxon>
        <taxon>Alphaproteobacteria</taxon>
        <taxon>Hyphomicrobiales</taxon>
        <taxon>Chelatococcaceae</taxon>
        <taxon>Chelatococcus</taxon>
    </lineage>
</organism>
<dbReference type="SUPFAM" id="SSF63380">
    <property type="entry name" value="Riboflavin synthase domain-like"/>
    <property type="match status" value="2"/>
</dbReference>
<evidence type="ECO:0000256" key="6">
    <source>
        <dbReference type="ARBA" id="ARBA00022619"/>
    </source>
</evidence>
<dbReference type="GO" id="GO:0004746">
    <property type="term" value="F:riboflavin synthase activity"/>
    <property type="evidence" value="ECO:0007669"/>
    <property type="project" value="UniProtKB-EC"/>
</dbReference>
<dbReference type="Proteomes" id="UP000248021">
    <property type="component" value="Unassembled WGS sequence"/>
</dbReference>
<evidence type="ECO:0000256" key="3">
    <source>
        <dbReference type="ARBA" id="ARBA00004887"/>
    </source>
</evidence>
<gene>
    <name evidence="11" type="ORF">C7450_106133</name>
</gene>
<dbReference type="EC" id="2.5.1.9" evidence="4"/>
<reference evidence="11 12" key="1">
    <citation type="submission" date="2018-05" db="EMBL/GenBank/DDBJ databases">
        <title>Genomic Encyclopedia of Type Strains, Phase IV (KMG-IV): sequencing the most valuable type-strain genomes for metagenomic binning, comparative biology and taxonomic classification.</title>
        <authorList>
            <person name="Goeker M."/>
        </authorList>
    </citation>
    <scope>NUCLEOTIDE SEQUENCE [LARGE SCALE GENOMIC DNA]</scope>
    <source>
        <strain evidence="11 12">DSM 6462</strain>
    </source>
</reference>
<evidence type="ECO:0000313" key="12">
    <source>
        <dbReference type="Proteomes" id="UP000248021"/>
    </source>
</evidence>
<keyword evidence="6" id="KW-0686">Riboflavin biosynthesis</keyword>
<dbReference type="InterPro" id="IPR026017">
    <property type="entry name" value="Lumazine-bd_dom"/>
</dbReference>
<evidence type="ECO:0000313" key="11">
    <source>
        <dbReference type="EMBL" id="PXW57960.1"/>
    </source>
</evidence>
<dbReference type="AlphaFoldDB" id="A0A2V3U4U0"/>
<dbReference type="PROSITE" id="PS51177">
    <property type="entry name" value="LUMAZINE_BIND"/>
    <property type="match status" value="2"/>
</dbReference>
<keyword evidence="8" id="KW-0677">Repeat</keyword>
<proteinExistence type="predicted"/>
<evidence type="ECO:0000256" key="5">
    <source>
        <dbReference type="ARBA" id="ARBA00013950"/>
    </source>
</evidence>